<dbReference type="GO" id="GO:0003676">
    <property type="term" value="F:nucleic acid binding"/>
    <property type="evidence" value="ECO:0007669"/>
    <property type="project" value="InterPro"/>
</dbReference>
<feature type="non-terminal residue" evidence="1">
    <location>
        <position position="186"/>
    </location>
</feature>
<dbReference type="AlphaFoldDB" id="X0VNH9"/>
<gene>
    <name evidence="1" type="ORF">S01H1_47216</name>
</gene>
<name>X0VNH9_9ZZZZ</name>
<comment type="caution">
    <text evidence="1">The sequence shown here is derived from an EMBL/GenBank/DDBJ whole genome shotgun (WGS) entry which is preliminary data.</text>
</comment>
<dbReference type="Gene3D" id="3.40.1350.10">
    <property type="match status" value="1"/>
</dbReference>
<evidence type="ECO:0008006" key="2">
    <source>
        <dbReference type="Google" id="ProtNLM"/>
    </source>
</evidence>
<proteinExistence type="predicted"/>
<accession>X0VNH9</accession>
<protein>
    <recommendedName>
        <fullName evidence="2">DUF4268 domain-containing protein</fullName>
    </recommendedName>
</protein>
<organism evidence="1">
    <name type="scientific">marine sediment metagenome</name>
    <dbReference type="NCBI Taxonomy" id="412755"/>
    <lineage>
        <taxon>unclassified sequences</taxon>
        <taxon>metagenomes</taxon>
        <taxon>ecological metagenomes</taxon>
    </lineage>
</organism>
<dbReference type="EMBL" id="BARS01030264">
    <property type="protein sequence ID" value="GAG19815.1"/>
    <property type="molecule type" value="Genomic_DNA"/>
</dbReference>
<sequence>MIDKLQRVALREVWKHEALDFTKWLEENIDVLNDVLDLSLSSAESEQSAGAFSVDVLAEDEAGNPVVIENQLETSNHDHLGKLITYLTAIEARTAVWIVANPRPEHVRAMSWLNESSTASFYLVKVEAVKIANSPPAPLLTLIVGPTTEDGKGTTKRDLAERFAIRQRFWSQLLKTARSRTKLHAS</sequence>
<evidence type="ECO:0000313" key="1">
    <source>
        <dbReference type="EMBL" id="GAG19815.1"/>
    </source>
</evidence>
<dbReference type="InterPro" id="IPR011856">
    <property type="entry name" value="tRNA_endonuc-like_dom_sf"/>
</dbReference>
<reference evidence="1" key="1">
    <citation type="journal article" date="2014" name="Front. Microbiol.">
        <title>High frequency of phylogenetically diverse reductive dehalogenase-homologous genes in deep subseafloor sedimentary metagenomes.</title>
        <authorList>
            <person name="Kawai M."/>
            <person name="Futagami T."/>
            <person name="Toyoda A."/>
            <person name="Takaki Y."/>
            <person name="Nishi S."/>
            <person name="Hori S."/>
            <person name="Arai W."/>
            <person name="Tsubouchi T."/>
            <person name="Morono Y."/>
            <person name="Uchiyama I."/>
            <person name="Ito T."/>
            <person name="Fujiyama A."/>
            <person name="Inagaki F."/>
            <person name="Takami H."/>
        </authorList>
    </citation>
    <scope>NUCLEOTIDE SEQUENCE</scope>
    <source>
        <strain evidence="1">Expedition CK06-06</strain>
    </source>
</reference>